<dbReference type="PANTHER" id="PTHR30373:SF2">
    <property type="entry name" value="UPF0603 PROTEIN YGCG"/>
    <property type="match status" value="1"/>
</dbReference>
<evidence type="ECO:0000313" key="4">
    <source>
        <dbReference type="Proteomes" id="UP001302494"/>
    </source>
</evidence>
<protein>
    <submittedName>
        <fullName evidence="3">TPM domain-containing protein</fullName>
    </submittedName>
</protein>
<dbReference type="Proteomes" id="UP001302494">
    <property type="component" value="Chromosome"/>
</dbReference>
<dbReference type="Gene3D" id="3.10.310.50">
    <property type="match status" value="1"/>
</dbReference>
<feature type="transmembrane region" description="Helical" evidence="1">
    <location>
        <begin position="183"/>
        <end position="204"/>
    </location>
</feature>
<sequence length="301" mass="31018">MMRPRPGLDPHRLAWLGLLSIFFLASSGWSLDVPPLTGRVVDQAHLLSPSAISDLNAALAAHESKTSNQVAVLTIASLEGHPLEEFSHQVATAWALGQKGTDNGILFLIALQEKKVRIEVGYGLEGTLTDAKSSRIIRHEVVPRFRAGDFSGGIIAGTHAILGTIDGTYTNTTSSADNNAGHVGLWEIFGLAVAVGTVVGLFLGSRRRVNGSVIGMLLSFLVAFPAALWLGMLASVATSLLVGLFNSVGGPSTRHPLGYGSNFGWPRQSWPMGGSGGFGGGSGGFGGGGGGFGGGGASGSW</sequence>
<accession>A0AA96GI10</accession>
<dbReference type="EMBL" id="CP116968">
    <property type="protein sequence ID" value="WNM60655.1"/>
    <property type="molecule type" value="Genomic_DNA"/>
</dbReference>
<feature type="domain" description="TPM" evidence="2">
    <location>
        <begin position="40"/>
        <end position="161"/>
    </location>
</feature>
<evidence type="ECO:0000256" key="1">
    <source>
        <dbReference type="SAM" id="Phobius"/>
    </source>
</evidence>
<keyword evidence="1" id="KW-0812">Transmembrane</keyword>
<reference evidence="3 4" key="1">
    <citation type="submission" date="2023-01" db="EMBL/GenBank/DDBJ databases">
        <title>Cultivation and genomic characterization of new, ubiquitous marine nitrite-oxidizing bacteria from the Nitrospirales.</title>
        <authorList>
            <person name="Mueller A.J."/>
            <person name="Daebeler A."/>
            <person name="Herbold C.W."/>
            <person name="Kirkegaard R.H."/>
            <person name="Daims H."/>
        </authorList>
    </citation>
    <scope>NUCLEOTIDE SEQUENCE [LARGE SCALE GENOMIC DNA]</scope>
    <source>
        <strain evidence="3 4">DK</strain>
    </source>
</reference>
<dbReference type="Pfam" id="PF04536">
    <property type="entry name" value="TPM_phosphatase"/>
    <property type="match status" value="1"/>
</dbReference>
<feature type="transmembrane region" description="Helical" evidence="1">
    <location>
        <begin position="216"/>
        <end position="245"/>
    </location>
</feature>
<keyword evidence="1" id="KW-1133">Transmembrane helix</keyword>
<dbReference type="RefSeq" id="WP_312741696.1">
    <property type="nucleotide sequence ID" value="NZ_CP116968.1"/>
</dbReference>
<proteinExistence type="predicted"/>
<gene>
    <name evidence="3" type="ORF">PQG83_12895</name>
</gene>
<evidence type="ECO:0000259" key="2">
    <source>
        <dbReference type="Pfam" id="PF04536"/>
    </source>
</evidence>
<name>A0AA96GI10_9BACT</name>
<keyword evidence="4" id="KW-1185">Reference proteome</keyword>
<organism evidence="3 4">
    <name type="scientific">Candidatus Nitrospira neomarina</name>
    <dbReference type="NCBI Taxonomy" id="3020899"/>
    <lineage>
        <taxon>Bacteria</taxon>
        <taxon>Pseudomonadati</taxon>
        <taxon>Nitrospirota</taxon>
        <taxon>Nitrospiria</taxon>
        <taxon>Nitrospirales</taxon>
        <taxon>Nitrospiraceae</taxon>
        <taxon>Nitrospira</taxon>
    </lineage>
</organism>
<dbReference type="InterPro" id="IPR007621">
    <property type="entry name" value="TPM_dom"/>
</dbReference>
<dbReference type="KEGG" id="nneo:PQG83_12895"/>
<dbReference type="AlphaFoldDB" id="A0AA96GI10"/>
<dbReference type="PANTHER" id="PTHR30373">
    <property type="entry name" value="UPF0603 PROTEIN YGCG"/>
    <property type="match status" value="1"/>
</dbReference>
<evidence type="ECO:0000313" key="3">
    <source>
        <dbReference type="EMBL" id="WNM60655.1"/>
    </source>
</evidence>
<keyword evidence="1" id="KW-0472">Membrane</keyword>